<organism evidence="1 2">
    <name type="scientific">Smallanthus sonchifolius</name>
    <dbReference type="NCBI Taxonomy" id="185202"/>
    <lineage>
        <taxon>Eukaryota</taxon>
        <taxon>Viridiplantae</taxon>
        <taxon>Streptophyta</taxon>
        <taxon>Embryophyta</taxon>
        <taxon>Tracheophyta</taxon>
        <taxon>Spermatophyta</taxon>
        <taxon>Magnoliopsida</taxon>
        <taxon>eudicotyledons</taxon>
        <taxon>Gunneridae</taxon>
        <taxon>Pentapetalae</taxon>
        <taxon>asterids</taxon>
        <taxon>campanulids</taxon>
        <taxon>Asterales</taxon>
        <taxon>Asteraceae</taxon>
        <taxon>Asteroideae</taxon>
        <taxon>Heliantheae alliance</taxon>
        <taxon>Millerieae</taxon>
        <taxon>Smallanthus</taxon>
    </lineage>
</organism>
<name>A0ACB9BUY6_9ASTR</name>
<accession>A0ACB9BUY6</accession>
<reference evidence="1 2" key="2">
    <citation type="journal article" date="2022" name="Mol. Ecol. Resour.">
        <title>The genomes of chicory, endive, great burdock and yacon provide insights into Asteraceae paleo-polyploidization history and plant inulin production.</title>
        <authorList>
            <person name="Fan W."/>
            <person name="Wang S."/>
            <person name="Wang H."/>
            <person name="Wang A."/>
            <person name="Jiang F."/>
            <person name="Liu H."/>
            <person name="Zhao H."/>
            <person name="Xu D."/>
            <person name="Zhang Y."/>
        </authorList>
    </citation>
    <scope>NUCLEOTIDE SEQUENCE [LARGE SCALE GENOMIC DNA]</scope>
    <source>
        <strain evidence="2">cv. Yunnan</strain>
        <tissue evidence="1">Leaves</tissue>
    </source>
</reference>
<evidence type="ECO:0000313" key="1">
    <source>
        <dbReference type="EMBL" id="KAI3725816.1"/>
    </source>
</evidence>
<dbReference type="EMBL" id="CM042039">
    <property type="protein sequence ID" value="KAI3725816.1"/>
    <property type="molecule type" value="Genomic_DNA"/>
</dbReference>
<evidence type="ECO:0000313" key="2">
    <source>
        <dbReference type="Proteomes" id="UP001056120"/>
    </source>
</evidence>
<proteinExistence type="predicted"/>
<reference evidence="2" key="1">
    <citation type="journal article" date="2022" name="Mol. Ecol. Resour.">
        <title>The genomes of chicory, endive, great burdock and yacon provide insights into Asteraceae palaeo-polyploidization history and plant inulin production.</title>
        <authorList>
            <person name="Fan W."/>
            <person name="Wang S."/>
            <person name="Wang H."/>
            <person name="Wang A."/>
            <person name="Jiang F."/>
            <person name="Liu H."/>
            <person name="Zhao H."/>
            <person name="Xu D."/>
            <person name="Zhang Y."/>
        </authorList>
    </citation>
    <scope>NUCLEOTIDE SEQUENCE [LARGE SCALE GENOMIC DNA]</scope>
    <source>
        <strain evidence="2">cv. Yunnan</strain>
    </source>
</reference>
<gene>
    <name evidence="1" type="ORF">L1987_65611</name>
</gene>
<dbReference type="Proteomes" id="UP001056120">
    <property type="component" value="Linkage Group LG22"/>
</dbReference>
<protein>
    <submittedName>
        <fullName evidence="1">Uncharacterized protein</fullName>
    </submittedName>
</protein>
<comment type="caution">
    <text evidence="1">The sequence shown here is derived from an EMBL/GenBank/DDBJ whole genome shotgun (WGS) entry which is preliminary data.</text>
</comment>
<sequence>MYSDNIMQTAEVAANQPPSYGAMVHGQGDSYNKLHDQITYSEVDPTDSTNAPSFPALGHGQGDSYGINSNGLDPTESTKAPSFLALGHGQGNSYNQGGEVNGDTDDKAPSIGTAMAKGGVSQTSVVLDSDHTDVEAPDLSDVKRPETSQTGTSSVVFVGLDENEVEGNSVVRKNFRRLYPNAYYKGKDDEDENETEEDENEMEEGLVE</sequence>
<keyword evidence="2" id="KW-1185">Reference proteome</keyword>